<accession>A0A2G9GSH0</accession>
<dbReference type="PANTHER" id="PTHR10688">
    <property type="entry name" value="PWWP DOMAIN-CONTAINING PROTEIN"/>
    <property type="match status" value="1"/>
</dbReference>
<dbReference type="AlphaFoldDB" id="A0A2G9GSH0"/>
<organism evidence="2 3">
    <name type="scientific">Handroanthus impetiginosus</name>
    <dbReference type="NCBI Taxonomy" id="429701"/>
    <lineage>
        <taxon>Eukaryota</taxon>
        <taxon>Viridiplantae</taxon>
        <taxon>Streptophyta</taxon>
        <taxon>Embryophyta</taxon>
        <taxon>Tracheophyta</taxon>
        <taxon>Spermatophyta</taxon>
        <taxon>Magnoliopsida</taxon>
        <taxon>eudicotyledons</taxon>
        <taxon>Gunneridae</taxon>
        <taxon>Pentapetalae</taxon>
        <taxon>asterids</taxon>
        <taxon>lamiids</taxon>
        <taxon>Lamiales</taxon>
        <taxon>Bignoniaceae</taxon>
        <taxon>Crescentiina</taxon>
        <taxon>Tabebuia alliance</taxon>
        <taxon>Handroanthus</taxon>
    </lineage>
</organism>
<name>A0A2G9GSH0_9LAMI</name>
<keyword evidence="3" id="KW-1185">Reference proteome</keyword>
<dbReference type="STRING" id="429701.A0A2G9GSH0"/>
<dbReference type="OrthoDB" id="1927282at2759"/>
<comment type="caution">
    <text evidence="2">The sequence shown here is derived from an EMBL/GenBank/DDBJ whole genome shotgun (WGS) entry which is preliminary data.</text>
</comment>
<dbReference type="PANTHER" id="PTHR10688:SF5">
    <property type="entry name" value="PWWP DOMAIN-CONTAINING PROTEIN 1-RELATED"/>
    <property type="match status" value="1"/>
</dbReference>
<dbReference type="SUPFAM" id="SSF63748">
    <property type="entry name" value="Tudor/PWWP/MBT"/>
    <property type="match status" value="1"/>
</dbReference>
<reference evidence="3" key="1">
    <citation type="journal article" date="2018" name="Gigascience">
        <title>Genome assembly of the Pink Ipe (Handroanthus impetiginosus, Bignoniaceae), a highly valued, ecologically keystone Neotropical timber forest tree.</title>
        <authorList>
            <person name="Silva-Junior O.B."/>
            <person name="Grattapaglia D."/>
            <person name="Novaes E."/>
            <person name="Collevatti R.G."/>
        </authorList>
    </citation>
    <scope>NUCLEOTIDE SEQUENCE [LARGE SCALE GENOMIC DNA]</scope>
    <source>
        <strain evidence="3">cv. UFG-1</strain>
    </source>
</reference>
<dbReference type="EMBL" id="NKXS01003889">
    <property type="protein sequence ID" value="PIN08155.1"/>
    <property type="molecule type" value="Genomic_DNA"/>
</dbReference>
<sequence length="278" mass="32272">MARGLSKVSPKTLDQGYNLGKLAWGKVLSHPWWPGQIYNEDLASLSTWITKKKGCVLVAFFGDNTYRWLDPEHVVSFEHQLHEKLKQSQDELFLKAVEDAMFEVKKRSALGLTCKCRNPSNFRSSEVQGYFEVDVAGYAAGSLYTAEQIEKNVTWIENMARVLAYRKAVFEEYDEPYFQAYGVQPMYNEHRADVSYSKKNAHHGRSIQHPLRQQNALSTTVTIPTQLESHSKHLIPTSLRPTQCRWIRIMKEDKNTLETPRISPRRLFELHFLPMYQM</sequence>
<evidence type="ECO:0000313" key="2">
    <source>
        <dbReference type="EMBL" id="PIN08155.1"/>
    </source>
</evidence>
<dbReference type="Gene3D" id="2.30.30.140">
    <property type="match status" value="1"/>
</dbReference>
<evidence type="ECO:0000313" key="3">
    <source>
        <dbReference type="Proteomes" id="UP000231279"/>
    </source>
</evidence>
<dbReference type="Pfam" id="PF00855">
    <property type="entry name" value="PWWP"/>
    <property type="match status" value="1"/>
</dbReference>
<dbReference type="CDD" id="cd05162">
    <property type="entry name" value="PWWP"/>
    <property type="match status" value="1"/>
</dbReference>
<feature type="domain" description="PWWP" evidence="1">
    <location>
        <begin position="19"/>
        <end position="80"/>
    </location>
</feature>
<evidence type="ECO:0000259" key="1">
    <source>
        <dbReference type="PROSITE" id="PS50812"/>
    </source>
</evidence>
<gene>
    <name evidence="2" type="ORF">CDL12_19271</name>
</gene>
<protein>
    <recommendedName>
        <fullName evidence="1">PWWP domain-containing protein</fullName>
    </recommendedName>
</protein>
<dbReference type="PROSITE" id="PS50812">
    <property type="entry name" value="PWWP"/>
    <property type="match status" value="1"/>
</dbReference>
<dbReference type="Proteomes" id="UP000231279">
    <property type="component" value="Unassembled WGS sequence"/>
</dbReference>
<proteinExistence type="predicted"/>
<dbReference type="SMART" id="SM00293">
    <property type="entry name" value="PWWP"/>
    <property type="match status" value="1"/>
</dbReference>
<dbReference type="InterPro" id="IPR000313">
    <property type="entry name" value="PWWP_dom"/>
</dbReference>
<dbReference type="InterPro" id="IPR052657">
    <property type="entry name" value="PDP_family_Arabidopsis"/>
</dbReference>